<sequence length="38" mass="4499">ISFNAPSLKKKQFIIDKKYVKKKLQSIVESEDLSRYIL</sequence>
<gene>
    <name evidence="1" type="ORF">S01H4_25974</name>
</gene>
<feature type="non-terminal residue" evidence="1">
    <location>
        <position position="1"/>
    </location>
</feature>
<accession>X1C9P6</accession>
<proteinExistence type="predicted"/>
<protein>
    <submittedName>
        <fullName evidence="1">Uncharacterized protein</fullName>
    </submittedName>
</protein>
<dbReference type="AlphaFoldDB" id="X1C9P6"/>
<name>X1C9P6_9ZZZZ</name>
<comment type="caution">
    <text evidence="1">The sequence shown here is derived from an EMBL/GenBank/DDBJ whole genome shotgun (WGS) entry which is preliminary data.</text>
</comment>
<reference evidence="1" key="1">
    <citation type="journal article" date="2014" name="Front. Microbiol.">
        <title>High frequency of phylogenetically diverse reductive dehalogenase-homologous genes in deep subseafloor sedimentary metagenomes.</title>
        <authorList>
            <person name="Kawai M."/>
            <person name="Futagami T."/>
            <person name="Toyoda A."/>
            <person name="Takaki Y."/>
            <person name="Nishi S."/>
            <person name="Hori S."/>
            <person name="Arai W."/>
            <person name="Tsubouchi T."/>
            <person name="Morono Y."/>
            <person name="Uchiyama I."/>
            <person name="Ito T."/>
            <person name="Fujiyama A."/>
            <person name="Inagaki F."/>
            <person name="Takami H."/>
        </authorList>
    </citation>
    <scope>NUCLEOTIDE SEQUENCE</scope>
    <source>
        <strain evidence="1">Expedition CK06-06</strain>
    </source>
</reference>
<dbReference type="Gene3D" id="1.10.8.60">
    <property type="match status" value="1"/>
</dbReference>
<organism evidence="1">
    <name type="scientific">marine sediment metagenome</name>
    <dbReference type="NCBI Taxonomy" id="412755"/>
    <lineage>
        <taxon>unclassified sequences</taxon>
        <taxon>metagenomes</taxon>
        <taxon>ecological metagenomes</taxon>
    </lineage>
</organism>
<evidence type="ECO:0000313" key="1">
    <source>
        <dbReference type="EMBL" id="GAG81076.1"/>
    </source>
</evidence>
<dbReference type="EMBL" id="BART01012447">
    <property type="protein sequence ID" value="GAG81076.1"/>
    <property type="molecule type" value="Genomic_DNA"/>
</dbReference>